<keyword evidence="3 5" id="KW-1133">Transmembrane helix</keyword>
<dbReference type="InterPro" id="IPR017981">
    <property type="entry name" value="GPCR_2-like_7TM"/>
</dbReference>
<evidence type="ECO:0000256" key="3">
    <source>
        <dbReference type="ARBA" id="ARBA00022989"/>
    </source>
</evidence>
<feature type="domain" description="G-protein coupled receptors family 2 profile 2" evidence="6">
    <location>
        <begin position="386"/>
        <end position="633"/>
    </location>
</feature>
<evidence type="ECO:0000256" key="2">
    <source>
        <dbReference type="ARBA" id="ARBA00022692"/>
    </source>
</evidence>
<accession>A0A9Q1BRW1</accession>
<name>A0A9Q1BRW1_HOLLE</name>
<dbReference type="GO" id="GO:0004930">
    <property type="term" value="F:G protein-coupled receptor activity"/>
    <property type="evidence" value="ECO:0007669"/>
    <property type="project" value="InterPro"/>
</dbReference>
<comment type="subcellular location">
    <subcellularLocation>
        <location evidence="1">Membrane</location>
        <topology evidence="1">Multi-pass membrane protein</topology>
    </subcellularLocation>
</comment>
<keyword evidence="4 5" id="KW-0472">Membrane</keyword>
<dbReference type="OrthoDB" id="6134459at2759"/>
<keyword evidence="7" id="KW-0675">Receptor</keyword>
<dbReference type="GO" id="GO:0007166">
    <property type="term" value="P:cell surface receptor signaling pathway"/>
    <property type="evidence" value="ECO:0007669"/>
    <property type="project" value="InterPro"/>
</dbReference>
<dbReference type="GO" id="GO:0016020">
    <property type="term" value="C:membrane"/>
    <property type="evidence" value="ECO:0007669"/>
    <property type="project" value="UniProtKB-SubCell"/>
</dbReference>
<dbReference type="InterPro" id="IPR053231">
    <property type="entry name" value="GPCR_LN-TM7"/>
</dbReference>
<feature type="transmembrane region" description="Helical" evidence="5">
    <location>
        <begin position="388"/>
        <end position="410"/>
    </location>
</feature>
<dbReference type="Gene3D" id="1.20.1070.10">
    <property type="entry name" value="Rhodopsin 7-helix transmembrane proteins"/>
    <property type="match status" value="1"/>
</dbReference>
<feature type="transmembrane region" description="Helical" evidence="5">
    <location>
        <begin position="584"/>
        <end position="605"/>
    </location>
</feature>
<feature type="transmembrane region" description="Helical" evidence="5">
    <location>
        <begin position="417"/>
        <end position="441"/>
    </location>
</feature>
<dbReference type="Proteomes" id="UP001152320">
    <property type="component" value="Chromosome 12"/>
</dbReference>
<organism evidence="7 8">
    <name type="scientific">Holothuria leucospilota</name>
    <name type="common">Black long sea cucumber</name>
    <name type="synonym">Mertensiothuria leucospilota</name>
    <dbReference type="NCBI Taxonomy" id="206669"/>
    <lineage>
        <taxon>Eukaryota</taxon>
        <taxon>Metazoa</taxon>
        <taxon>Echinodermata</taxon>
        <taxon>Eleutherozoa</taxon>
        <taxon>Echinozoa</taxon>
        <taxon>Holothuroidea</taxon>
        <taxon>Aspidochirotacea</taxon>
        <taxon>Aspidochirotida</taxon>
        <taxon>Holothuriidae</taxon>
        <taxon>Holothuria</taxon>
    </lineage>
</organism>
<dbReference type="PANTHER" id="PTHR45902:SF1">
    <property type="entry name" value="LATROPHILIN RECEPTOR-LIKE PROTEIN A"/>
    <property type="match status" value="1"/>
</dbReference>
<keyword evidence="8" id="KW-1185">Reference proteome</keyword>
<dbReference type="PROSITE" id="PS50261">
    <property type="entry name" value="G_PROTEIN_RECEP_F2_4"/>
    <property type="match status" value="1"/>
</dbReference>
<evidence type="ECO:0000256" key="1">
    <source>
        <dbReference type="ARBA" id="ARBA00004141"/>
    </source>
</evidence>
<gene>
    <name evidence="7" type="ORF">HOLleu_24733</name>
</gene>
<proteinExistence type="predicted"/>
<feature type="transmembrane region" description="Helical" evidence="5">
    <location>
        <begin position="611"/>
        <end position="632"/>
    </location>
</feature>
<evidence type="ECO:0000256" key="4">
    <source>
        <dbReference type="ARBA" id="ARBA00023136"/>
    </source>
</evidence>
<evidence type="ECO:0000313" key="8">
    <source>
        <dbReference type="Proteomes" id="UP001152320"/>
    </source>
</evidence>
<keyword evidence="2 5" id="KW-0812">Transmembrane</keyword>
<dbReference type="PANTHER" id="PTHR45902">
    <property type="entry name" value="LATROPHILIN RECEPTOR-LIKE PROTEIN A"/>
    <property type="match status" value="1"/>
</dbReference>
<feature type="transmembrane region" description="Helical" evidence="5">
    <location>
        <begin position="447"/>
        <end position="466"/>
    </location>
</feature>
<dbReference type="AlphaFoldDB" id="A0A9Q1BRW1"/>
<dbReference type="InterPro" id="IPR000832">
    <property type="entry name" value="GPCR_2_secretin-like"/>
</dbReference>
<feature type="transmembrane region" description="Helical" evidence="5">
    <location>
        <begin position="496"/>
        <end position="519"/>
    </location>
</feature>
<sequence length="664" mass="74703">MVDKCPEKWRDNKTRYLCESNERDDILSLLPVQITSGVVFKNTFCAHCHRLSADDVIPWRLIQNPNNSDIASQAPRSHWSMNLQICDNEQDSYIRNCPNGTPEHLSENCTSFLELHIANSTSTFYKNQYCAECHNIVAKLIVVQRIVPTFDVIFGLNSWTAFKGSCDGGEVDHHFKQDIFQNACELFKVLLHKHDREPSCDVETCLSNFTMTLFHSDGDDSFRIKVINKSCDSLKAEFTLPSMLAYIVLNNTINTGNVSLTCNVKLRAVLPADMVPSSCDDISGPEIANISRYQPLINVACRNVCRVTTVYLPASSCPRYFSKSSQLKCHQTVLPLKSINVIDFVEEKIQYQATNVILGRDQFVVTSEGQIHTCDEYLQHTLLKVTKFVQIIGSCFSILGVLAVIALHLIFVKLQTLYGFCLVNLCVAFFMLFLFLLANAVVRNVHVLAQSFVMLCHYTFLAVFAWQKVITFHVARSFGKNIIANRMSKISAKKEAILYSAVAWGAPLPFFVAGVILHFCSCTNFSYGDVWMSEGIPTTIIFLLPLTIFVILSAILFLIALVNIRRRQHTSTASFKAKLDNCFVALRLAIITGLPWLLIITLALFPETFLLPLITAVLALQGVFIFVAFVTTKKVRAMIFDKLHSLHQNDSSNAKNIATEEEPR</sequence>
<evidence type="ECO:0000259" key="6">
    <source>
        <dbReference type="PROSITE" id="PS50261"/>
    </source>
</evidence>
<evidence type="ECO:0000313" key="7">
    <source>
        <dbReference type="EMBL" id="KAJ8031520.1"/>
    </source>
</evidence>
<reference evidence="7" key="1">
    <citation type="submission" date="2021-10" db="EMBL/GenBank/DDBJ databases">
        <title>Tropical sea cucumber genome reveals ecological adaptation and Cuvierian tubules defense mechanism.</title>
        <authorList>
            <person name="Chen T."/>
        </authorList>
    </citation>
    <scope>NUCLEOTIDE SEQUENCE</scope>
    <source>
        <strain evidence="7">Nanhai2018</strain>
        <tissue evidence="7">Muscle</tissue>
    </source>
</reference>
<evidence type="ECO:0000256" key="5">
    <source>
        <dbReference type="SAM" id="Phobius"/>
    </source>
</evidence>
<comment type="caution">
    <text evidence="7">The sequence shown here is derived from an EMBL/GenBank/DDBJ whole genome shotgun (WGS) entry which is preliminary data.</text>
</comment>
<dbReference type="EMBL" id="JAIZAY010000012">
    <property type="protein sequence ID" value="KAJ8031520.1"/>
    <property type="molecule type" value="Genomic_DNA"/>
</dbReference>
<protein>
    <submittedName>
        <fullName evidence="7">G-protein coupled receptor Mth2</fullName>
    </submittedName>
</protein>
<dbReference type="Pfam" id="PF00002">
    <property type="entry name" value="7tm_2"/>
    <property type="match status" value="1"/>
</dbReference>
<feature type="transmembrane region" description="Helical" evidence="5">
    <location>
        <begin position="539"/>
        <end position="564"/>
    </location>
</feature>